<sequence length="92" mass="10250">MDVDRSHLLWHRFSSRGASECDQEVTAGLKGSQPSSKRHNDARYVPNNSLNPPKRNFLFSSPDDPGILLRLEGVKKCGGEVRFTPSSPSRNL</sequence>
<dbReference type="EMBL" id="BMAW01041703">
    <property type="protein sequence ID" value="GFS30320.1"/>
    <property type="molecule type" value="Genomic_DNA"/>
</dbReference>
<evidence type="ECO:0000256" key="1">
    <source>
        <dbReference type="SAM" id="MobiDB-lite"/>
    </source>
</evidence>
<evidence type="ECO:0000313" key="3">
    <source>
        <dbReference type="Proteomes" id="UP000887013"/>
    </source>
</evidence>
<comment type="caution">
    <text evidence="2">The sequence shown here is derived from an EMBL/GenBank/DDBJ whole genome shotgun (WGS) entry which is preliminary data.</text>
</comment>
<reference evidence="2" key="1">
    <citation type="submission" date="2020-08" db="EMBL/GenBank/DDBJ databases">
        <title>Multicomponent nature underlies the extraordinary mechanical properties of spider dragline silk.</title>
        <authorList>
            <person name="Kono N."/>
            <person name="Nakamura H."/>
            <person name="Mori M."/>
            <person name="Yoshida Y."/>
            <person name="Ohtoshi R."/>
            <person name="Malay A.D."/>
            <person name="Moran D.A.P."/>
            <person name="Tomita M."/>
            <person name="Numata K."/>
            <person name="Arakawa K."/>
        </authorList>
    </citation>
    <scope>NUCLEOTIDE SEQUENCE</scope>
</reference>
<dbReference type="Proteomes" id="UP000887013">
    <property type="component" value="Unassembled WGS sequence"/>
</dbReference>
<evidence type="ECO:0000313" key="2">
    <source>
        <dbReference type="EMBL" id="GFS30320.1"/>
    </source>
</evidence>
<organism evidence="2 3">
    <name type="scientific">Nephila pilipes</name>
    <name type="common">Giant wood spider</name>
    <name type="synonym">Nephila maculata</name>
    <dbReference type="NCBI Taxonomy" id="299642"/>
    <lineage>
        <taxon>Eukaryota</taxon>
        <taxon>Metazoa</taxon>
        <taxon>Ecdysozoa</taxon>
        <taxon>Arthropoda</taxon>
        <taxon>Chelicerata</taxon>
        <taxon>Arachnida</taxon>
        <taxon>Araneae</taxon>
        <taxon>Araneomorphae</taxon>
        <taxon>Entelegynae</taxon>
        <taxon>Araneoidea</taxon>
        <taxon>Nephilidae</taxon>
        <taxon>Nephila</taxon>
    </lineage>
</organism>
<name>A0A8X6I4D9_NEPPI</name>
<feature type="region of interest" description="Disordered" evidence="1">
    <location>
        <begin position="18"/>
        <end position="56"/>
    </location>
</feature>
<protein>
    <submittedName>
        <fullName evidence="2">Uncharacterized protein</fullName>
    </submittedName>
</protein>
<dbReference type="AlphaFoldDB" id="A0A8X6I4D9"/>
<gene>
    <name evidence="2" type="ORF">NPIL_681</name>
</gene>
<accession>A0A8X6I4D9</accession>
<proteinExistence type="predicted"/>
<keyword evidence="3" id="KW-1185">Reference proteome</keyword>